<feature type="transmembrane region" description="Helical" evidence="1">
    <location>
        <begin position="50"/>
        <end position="76"/>
    </location>
</feature>
<sequence>MFPAHIDAFPLYYGSVLIGVLFATFFQGVLTVQVYQYYQNFPEDPRTIKMLVVVLWALSFIHLMLISYTVYFYLVISWGNVQAITHLILPFAFHLLPIAFTILFSQLFFLFRIWILSQRNVLIVGPVFVLSLSTFGLVFAEGMLIILRRRLEQFLFAMIIVGTVLDILIAVLMCYYMRKRTNYQVVLDYRATSRLVTQVIRYTIASTALTSLLVLACLFTHIAIPGSFIYIALYFSSGRTYANAVLANLNARHKLREALESMEPSFAEPVDFGGISTATRGIPRLGTNICEHLPRAPVTTSYSATGASSAKLQLFVQVPPNAYPPISRHSLP</sequence>
<dbReference type="PANTHER" id="PTHR40465:SF1">
    <property type="entry name" value="DUF6534 DOMAIN-CONTAINING PROTEIN"/>
    <property type="match status" value="1"/>
</dbReference>
<feature type="transmembrane region" description="Helical" evidence="1">
    <location>
        <begin position="12"/>
        <end position="38"/>
    </location>
</feature>
<dbReference type="EMBL" id="JAACJO010000014">
    <property type="protein sequence ID" value="KAF5350542.1"/>
    <property type="molecule type" value="Genomic_DNA"/>
</dbReference>
<evidence type="ECO:0000259" key="2">
    <source>
        <dbReference type="Pfam" id="PF20152"/>
    </source>
</evidence>
<accession>A0A8H5D1P4</accession>
<evidence type="ECO:0000313" key="3">
    <source>
        <dbReference type="EMBL" id="KAF5350542.1"/>
    </source>
</evidence>
<proteinExistence type="predicted"/>
<keyword evidence="1" id="KW-1133">Transmembrane helix</keyword>
<keyword evidence="1" id="KW-0812">Transmembrane</keyword>
<dbReference type="OrthoDB" id="2745105at2759"/>
<organism evidence="3 4">
    <name type="scientific">Leucocoprinus leucothites</name>
    <dbReference type="NCBI Taxonomy" id="201217"/>
    <lineage>
        <taxon>Eukaryota</taxon>
        <taxon>Fungi</taxon>
        <taxon>Dikarya</taxon>
        <taxon>Basidiomycota</taxon>
        <taxon>Agaricomycotina</taxon>
        <taxon>Agaricomycetes</taxon>
        <taxon>Agaricomycetidae</taxon>
        <taxon>Agaricales</taxon>
        <taxon>Agaricineae</taxon>
        <taxon>Agaricaceae</taxon>
        <taxon>Leucocoprinus</taxon>
    </lineage>
</organism>
<protein>
    <recommendedName>
        <fullName evidence="2">DUF6534 domain-containing protein</fullName>
    </recommendedName>
</protein>
<dbReference type="AlphaFoldDB" id="A0A8H5D1P4"/>
<dbReference type="Proteomes" id="UP000559027">
    <property type="component" value="Unassembled WGS sequence"/>
</dbReference>
<keyword evidence="1" id="KW-0472">Membrane</keyword>
<gene>
    <name evidence="3" type="ORF">D9756_008729</name>
</gene>
<feature type="transmembrane region" description="Helical" evidence="1">
    <location>
        <begin position="153"/>
        <end position="178"/>
    </location>
</feature>
<reference evidence="3 4" key="1">
    <citation type="journal article" date="2020" name="ISME J.">
        <title>Uncovering the hidden diversity of litter-decomposition mechanisms in mushroom-forming fungi.</title>
        <authorList>
            <person name="Floudas D."/>
            <person name="Bentzer J."/>
            <person name="Ahren D."/>
            <person name="Johansson T."/>
            <person name="Persson P."/>
            <person name="Tunlid A."/>
        </authorList>
    </citation>
    <scope>NUCLEOTIDE SEQUENCE [LARGE SCALE GENOMIC DNA]</scope>
    <source>
        <strain evidence="3 4">CBS 146.42</strain>
    </source>
</reference>
<dbReference type="InterPro" id="IPR045339">
    <property type="entry name" value="DUF6534"/>
</dbReference>
<feature type="transmembrane region" description="Helical" evidence="1">
    <location>
        <begin position="88"/>
        <end position="111"/>
    </location>
</feature>
<keyword evidence="4" id="KW-1185">Reference proteome</keyword>
<evidence type="ECO:0000313" key="4">
    <source>
        <dbReference type="Proteomes" id="UP000559027"/>
    </source>
</evidence>
<dbReference type="Pfam" id="PF20152">
    <property type="entry name" value="DUF6534"/>
    <property type="match status" value="1"/>
</dbReference>
<name>A0A8H5D1P4_9AGAR</name>
<comment type="caution">
    <text evidence="3">The sequence shown here is derived from an EMBL/GenBank/DDBJ whole genome shotgun (WGS) entry which is preliminary data.</text>
</comment>
<evidence type="ECO:0000256" key="1">
    <source>
        <dbReference type="SAM" id="Phobius"/>
    </source>
</evidence>
<feature type="transmembrane region" description="Helical" evidence="1">
    <location>
        <begin position="123"/>
        <end position="147"/>
    </location>
</feature>
<dbReference type="PANTHER" id="PTHR40465">
    <property type="entry name" value="CHROMOSOME 1, WHOLE GENOME SHOTGUN SEQUENCE"/>
    <property type="match status" value="1"/>
</dbReference>
<feature type="domain" description="DUF6534" evidence="2">
    <location>
        <begin position="163"/>
        <end position="253"/>
    </location>
</feature>